<dbReference type="SUPFAM" id="SSF50494">
    <property type="entry name" value="Trypsin-like serine proteases"/>
    <property type="match status" value="1"/>
</dbReference>
<organism evidence="1 2">
    <name type="scientific">Granulicella sibirica</name>
    <dbReference type="NCBI Taxonomy" id="2479048"/>
    <lineage>
        <taxon>Bacteria</taxon>
        <taxon>Pseudomonadati</taxon>
        <taxon>Acidobacteriota</taxon>
        <taxon>Terriglobia</taxon>
        <taxon>Terriglobales</taxon>
        <taxon>Acidobacteriaceae</taxon>
        <taxon>Granulicella</taxon>
    </lineage>
</organism>
<gene>
    <name evidence="1" type="ORF">GRAN_0971</name>
</gene>
<evidence type="ECO:0000313" key="2">
    <source>
        <dbReference type="Proteomes" id="UP000289437"/>
    </source>
</evidence>
<evidence type="ECO:0000313" key="1">
    <source>
        <dbReference type="EMBL" id="RXH57661.1"/>
    </source>
</evidence>
<protein>
    <submittedName>
        <fullName evidence="1">Uncharacterized protein</fullName>
    </submittedName>
</protein>
<reference evidence="2" key="2">
    <citation type="submission" date="2019-02" db="EMBL/GenBank/DDBJ databases">
        <title>Granulicella sibirica sp. nov., a psychrotolerant acidobacterium isolated from an organic soil layer in forested tundra, West Siberia.</title>
        <authorList>
            <person name="Oshkin I.Y."/>
            <person name="Kulichevskaya I.S."/>
            <person name="Rijpstra W.I.C."/>
            <person name="Sinninghe Damste J.S."/>
            <person name="Rakitin A.L."/>
            <person name="Ravin N.V."/>
            <person name="Dedysh S.N."/>
        </authorList>
    </citation>
    <scope>NUCLEOTIDE SEQUENCE [LARGE SCALE GENOMIC DNA]</scope>
    <source>
        <strain evidence="2">AF10</strain>
    </source>
</reference>
<accession>A0A4Q0T7S8</accession>
<dbReference type="Proteomes" id="UP000289437">
    <property type="component" value="Unassembled WGS sequence"/>
</dbReference>
<dbReference type="InterPro" id="IPR009003">
    <property type="entry name" value="Peptidase_S1_PA"/>
</dbReference>
<sequence length="81" mass="8533">MFVSGNSGGPVFDPETGRVLGMVQGIQWFKIAEQLVAVNAAPGQLPLGIPPVYVAPVLAVYSRAIKLDCFRTVLDGFGITA</sequence>
<proteinExistence type="predicted"/>
<keyword evidence="2" id="KW-1185">Reference proteome</keyword>
<comment type="caution">
    <text evidence="1">The sequence shown here is derived from an EMBL/GenBank/DDBJ whole genome shotgun (WGS) entry which is preliminary data.</text>
</comment>
<dbReference type="EMBL" id="RDSM01000001">
    <property type="protein sequence ID" value="RXH57661.1"/>
    <property type="molecule type" value="Genomic_DNA"/>
</dbReference>
<reference evidence="1 2" key="1">
    <citation type="submission" date="2018-11" db="EMBL/GenBank/DDBJ databases">
        <authorList>
            <person name="Mardanov A.V."/>
            <person name="Ravin N.V."/>
            <person name="Dedysh S.N."/>
        </authorList>
    </citation>
    <scope>NUCLEOTIDE SEQUENCE [LARGE SCALE GENOMIC DNA]</scope>
    <source>
        <strain evidence="1 2">AF10</strain>
    </source>
</reference>
<dbReference type="AlphaFoldDB" id="A0A4Q0T7S8"/>
<name>A0A4Q0T7S8_9BACT</name>